<dbReference type="InterPro" id="IPR048583">
    <property type="entry name" value="RNase_E_G_thioredoxin-like"/>
</dbReference>
<dbReference type="EMBL" id="UINC01125120">
    <property type="protein sequence ID" value="SVD02733.1"/>
    <property type="molecule type" value="Genomic_DNA"/>
</dbReference>
<feature type="domain" description="RNase E/G thioredoxin-like" evidence="1">
    <location>
        <begin position="16"/>
        <end position="89"/>
    </location>
</feature>
<organism evidence="2">
    <name type="scientific">marine metagenome</name>
    <dbReference type="NCBI Taxonomy" id="408172"/>
    <lineage>
        <taxon>unclassified sequences</taxon>
        <taxon>metagenomes</taxon>
        <taxon>ecological metagenomes</taxon>
    </lineage>
</organism>
<proteinExistence type="predicted"/>
<evidence type="ECO:0000313" key="2">
    <source>
        <dbReference type="EMBL" id="SVD02733.1"/>
    </source>
</evidence>
<sequence length="156" mass="18627">MTRQRLRESSVKWKMVLSLDSFALKIVKKGEELAFSNKAKIVNISVPTKVKTYIDENLAKAINHFKKKYKLEFNLISDEKLTIPEYKIDLLNKNKKILKKIENIEKISSKQYYDRKNFINNKNNKKFKVRSKFNKKFKYHSKVKKNNFGNKKTVNY</sequence>
<dbReference type="AlphaFoldDB" id="A0A382RYM9"/>
<dbReference type="Pfam" id="PF20833">
    <property type="entry name" value="RNase_E_G_Thio"/>
    <property type="match status" value="1"/>
</dbReference>
<name>A0A382RYM9_9ZZZZ</name>
<accession>A0A382RYM9</accession>
<gene>
    <name evidence="2" type="ORF">METZ01_LOCUS355587</name>
</gene>
<evidence type="ECO:0000259" key="1">
    <source>
        <dbReference type="Pfam" id="PF20833"/>
    </source>
</evidence>
<dbReference type="Gene3D" id="3.40.1260.20">
    <property type="entry name" value="Ribonuclease E, catalytic domain"/>
    <property type="match status" value="1"/>
</dbReference>
<reference evidence="2" key="1">
    <citation type="submission" date="2018-05" db="EMBL/GenBank/DDBJ databases">
        <authorList>
            <person name="Lanie J.A."/>
            <person name="Ng W.-L."/>
            <person name="Kazmierczak K.M."/>
            <person name="Andrzejewski T.M."/>
            <person name="Davidsen T.M."/>
            <person name="Wayne K.J."/>
            <person name="Tettelin H."/>
            <person name="Glass J.I."/>
            <person name="Rusch D."/>
            <person name="Podicherti R."/>
            <person name="Tsui H.-C.T."/>
            <person name="Winkler M.E."/>
        </authorList>
    </citation>
    <scope>NUCLEOTIDE SEQUENCE</scope>
</reference>
<protein>
    <recommendedName>
        <fullName evidence="1">RNase E/G thioredoxin-like domain-containing protein</fullName>
    </recommendedName>
</protein>